<evidence type="ECO:0000259" key="4">
    <source>
        <dbReference type="PROSITE" id="PS51118"/>
    </source>
</evidence>
<proteinExistence type="predicted"/>
<gene>
    <name evidence="5" type="ORF">I7412_27125</name>
</gene>
<dbReference type="GO" id="GO:0003677">
    <property type="term" value="F:DNA binding"/>
    <property type="evidence" value="ECO:0007669"/>
    <property type="project" value="UniProtKB-KW"/>
</dbReference>
<dbReference type="Pfam" id="PF01638">
    <property type="entry name" value="HxlR"/>
    <property type="match status" value="1"/>
</dbReference>
<dbReference type="InterPro" id="IPR002577">
    <property type="entry name" value="HTH_HxlR"/>
</dbReference>
<feature type="domain" description="HTH hxlR-type" evidence="4">
    <location>
        <begin position="11"/>
        <end position="108"/>
    </location>
</feature>
<reference evidence="5" key="1">
    <citation type="submission" date="2020-12" db="EMBL/GenBank/DDBJ databases">
        <title>Genomic characterization of non-nitrogen-fixing Frankia strains.</title>
        <authorList>
            <person name="Carlos-Shanley C."/>
            <person name="Guerra T."/>
            <person name="Hahn D."/>
        </authorList>
    </citation>
    <scope>NUCLEOTIDE SEQUENCE</scope>
    <source>
        <strain evidence="5">CN6</strain>
    </source>
</reference>
<dbReference type="Gene3D" id="1.10.10.10">
    <property type="entry name" value="Winged helix-like DNA-binding domain superfamily/Winged helix DNA-binding domain"/>
    <property type="match status" value="1"/>
</dbReference>
<dbReference type="PROSITE" id="PS51118">
    <property type="entry name" value="HTH_HXLR"/>
    <property type="match status" value="1"/>
</dbReference>
<dbReference type="Proteomes" id="UP000604475">
    <property type="component" value="Unassembled WGS sequence"/>
</dbReference>
<evidence type="ECO:0000256" key="3">
    <source>
        <dbReference type="ARBA" id="ARBA00023163"/>
    </source>
</evidence>
<comment type="caution">
    <text evidence="5">The sequence shown here is derived from an EMBL/GenBank/DDBJ whole genome shotgun (WGS) entry which is preliminary data.</text>
</comment>
<evidence type="ECO:0000256" key="1">
    <source>
        <dbReference type="ARBA" id="ARBA00023015"/>
    </source>
</evidence>
<evidence type="ECO:0000256" key="2">
    <source>
        <dbReference type="ARBA" id="ARBA00023125"/>
    </source>
</evidence>
<sequence length="157" mass="17600">MQRTQFGDLVCSIARTLDLIGEPWSPLILRDVMVGIRRFDQIQADLGISRKVLTERLKWLVERGVLARREYSARPPRHEYVLTDQGVDLCDVLIAMARFGDRWLAGPAGPPVLYRHRPCGHVAPADLYCAHCDQPIRADAIDVLPGPGMTAEAETRT</sequence>
<organism evidence="5 6">
    <name type="scientific">Frankia nepalensis</name>
    <dbReference type="NCBI Taxonomy" id="1836974"/>
    <lineage>
        <taxon>Bacteria</taxon>
        <taxon>Bacillati</taxon>
        <taxon>Actinomycetota</taxon>
        <taxon>Actinomycetes</taxon>
        <taxon>Frankiales</taxon>
        <taxon>Frankiaceae</taxon>
        <taxon>Frankia</taxon>
    </lineage>
</organism>
<keyword evidence="3" id="KW-0804">Transcription</keyword>
<dbReference type="PANTHER" id="PTHR33204">
    <property type="entry name" value="TRANSCRIPTIONAL REGULATOR, MARR FAMILY"/>
    <property type="match status" value="1"/>
</dbReference>
<dbReference type="EMBL" id="JAEACQ010000254">
    <property type="protein sequence ID" value="MBL7630766.1"/>
    <property type="molecule type" value="Genomic_DNA"/>
</dbReference>
<keyword evidence="6" id="KW-1185">Reference proteome</keyword>
<dbReference type="InterPro" id="IPR036388">
    <property type="entry name" value="WH-like_DNA-bd_sf"/>
</dbReference>
<dbReference type="AlphaFoldDB" id="A0A937UU59"/>
<dbReference type="RefSeq" id="WP_203002849.1">
    <property type="nucleotide sequence ID" value="NZ_JADWYU010000145.1"/>
</dbReference>
<dbReference type="PANTHER" id="PTHR33204:SF18">
    <property type="entry name" value="TRANSCRIPTIONAL REGULATORY PROTEIN"/>
    <property type="match status" value="1"/>
</dbReference>
<name>A0A937UU59_9ACTN</name>
<dbReference type="InterPro" id="IPR036390">
    <property type="entry name" value="WH_DNA-bd_sf"/>
</dbReference>
<dbReference type="SUPFAM" id="SSF46785">
    <property type="entry name" value="Winged helix' DNA-binding domain"/>
    <property type="match status" value="1"/>
</dbReference>
<keyword evidence="2" id="KW-0238">DNA-binding</keyword>
<accession>A0A937UU59</accession>
<evidence type="ECO:0000313" key="6">
    <source>
        <dbReference type="Proteomes" id="UP000604475"/>
    </source>
</evidence>
<keyword evidence="1" id="KW-0805">Transcription regulation</keyword>
<protein>
    <submittedName>
        <fullName evidence="5">Helix-turn-helix transcriptional regulator</fullName>
    </submittedName>
</protein>
<evidence type="ECO:0000313" key="5">
    <source>
        <dbReference type="EMBL" id="MBL7630766.1"/>
    </source>
</evidence>